<evidence type="ECO:0000259" key="1">
    <source>
        <dbReference type="PROSITE" id="PS50181"/>
    </source>
</evidence>
<accession>A0A8H3J0V9</accession>
<comment type="caution">
    <text evidence="2">The sequence shown here is derived from an EMBL/GenBank/DDBJ whole genome shotgun (WGS) entry which is preliminary data.</text>
</comment>
<evidence type="ECO:0000313" key="3">
    <source>
        <dbReference type="Proteomes" id="UP000664534"/>
    </source>
</evidence>
<dbReference type="Proteomes" id="UP000664534">
    <property type="component" value="Unassembled WGS sequence"/>
</dbReference>
<reference evidence="2" key="1">
    <citation type="submission" date="2021-03" db="EMBL/GenBank/DDBJ databases">
        <authorList>
            <person name="Tagirdzhanova G."/>
        </authorList>
    </citation>
    <scope>NUCLEOTIDE SEQUENCE</scope>
</reference>
<dbReference type="EMBL" id="CAJPDT010000110">
    <property type="protein sequence ID" value="CAF9938632.1"/>
    <property type="molecule type" value="Genomic_DNA"/>
</dbReference>
<organism evidence="2 3">
    <name type="scientific">Imshaugia aleurites</name>
    <dbReference type="NCBI Taxonomy" id="172621"/>
    <lineage>
        <taxon>Eukaryota</taxon>
        <taxon>Fungi</taxon>
        <taxon>Dikarya</taxon>
        <taxon>Ascomycota</taxon>
        <taxon>Pezizomycotina</taxon>
        <taxon>Lecanoromycetes</taxon>
        <taxon>OSLEUM clade</taxon>
        <taxon>Lecanoromycetidae</taxon>
        <taxon>Lecanorales</taxon>
        <taxon>Lecanorineae</taxon>
        <taxon>Parmeliaceae</taxon>
        <taxon>Imshaugia</taxon>
    </lineage>
</organism>
<dbReference type="InterPro" id="IPR001810">
    <property type="entry name" value="F-box_dom"/>
</dbReference>
<dbReference type="OrthoDB" id="5304354at2759"/>
<proteinExistence type="predicted"/>
<evidence type="ECO:0000313" key="2">
    <source>
        <dbReference type="EMBL" id="CAF9938632.1"/>
    </source>
</evidence>
<dbReference type="Pfam" id="PF24969">
    <property type="entry name" value="LRR_15"/>
    <property type="match status" value="1"/>
</dbReference>
<feature type="domain" description="F-box" evidence="1">
    <location>
        <begin position="1"/>
        <end position="42"/>
    </location>
</feature>
<dbReference type="CDD" id="cd09917">
    <property type="entry name" value="F-box_SF"/>
    <property type="match status" value="1"/>
</dbReference>
<gene>
    <name evidence="2" type="ORF">IMSHALPRED_001031</name>
</gene>
<name>A0A8H3J0V9_9LECA</name>
<sequence>MPNEITLMILQFVLPDDIESFTSTCRKIYNLAAEELETHRSLKRKHAVYRFCNPREPSPSPSPSQLLDDILQEPRTAFYVRELSIDNWWSRWSTQEDLNTVPLEESHLPYSEESMSRLREAVSRFIPDDEARFWIKGIESGSEDPIISMLLLLLPNISTLMFEGQGHSHTFLHHTLYVHARRTKGPGVPLSHLHYVEVPDWGAAGLRLLGLLSALPSMIYDVNTDVHPDTDMVPWTKDSKDMTLTTSMIKPKHLYDFLKAFRRLRSFTYDSDGRKIPNTTKLVSHPLCHRRTPDDVRFTFSPFDQRYMLSSFTRSSLESLTLLSHKRNRDYIGSIGSFENLRTLHVETQLLLHKDLLHDETSLMNALPPKIENLKLECSGIDDERTIARQIATLARLKTEYLPAMREVEVFTRNGVEDFNASEGDTLPTDHAHDCDCLGALWYHDCEHLVQACRTQGFDLRVKAFDVDVVKALDGDN</sequence>
<dbReference type="PROSITE" id="PS50181">
    <property type="entry name" value="FBOX"/>
    <property type="match status" value="1"/>
</dbReference>
<dbReference type="InterPro" id="IPR056867">
    <property type="entry name" value="LRR_15"/>
</dbReference>
<protein>
    <recommendedName>
        <fullName evidence="1">F-box domain-containing protein</fullName>
    </recommendedName>
</protein>
<dbReference type="AlphaFoldDB" id="A0A8H3J0V9"/>
<keyword evidence="3" id="KW-1185">Reference proteome</keyword>